<dbReference type="EnsemblMetazoa" id="AALFPA23_007029.R9318">
    <property type="protein sequence ID" value="AALFPA23_007029.P9318"/>
    <property type="gene ID" value="AALFPA23_007029"/>
</dbReference>
<dbReference type="RefSeq" id="XP_062703352.1">
    <property type="nucleotide sequence ID" value="XM_062847368.1"/>
</dbReference>
<protein>
    <recommendedName>
        <fullName evidence="1">DUF4806 domain-containing protein</fullName>
    </recommendedName>
</protein>
<evidence type="ECO:0000313" key="3">
    <source>
        <dbReference type="Proteomes" id="UP000069940"/>
    </source>
</evidence>
<reference evidence="3" key="1">
    <citation type="journal article" date="2015" name="Proc. Natl. Acad. Sci. U.S.A.">
        <title>Genome sequence of the Asian Tiger mosquito, Aedes albopictus, reveals insights into its biology, genetics, and evolution.</title>
        <authorList>
            <person name="Chen X.G."/>
            <person name="Jiang X."/>
            <person name="Gu J."/>
            <person name="Xu M."/>
            <person name="Wu Y."/>
            <person name="Deng Y."/>
            <person name="Zhang C."/>
            <person name="Bonizzoni M."/>
            <person name="Dermauw W."/>
            <person name="Vontas J."/>
            <person name="Armbruster P."/>
            <person name="Huang X."/>
            <person name="Yang Y."/>
            <person name="Zhang H."/>
            <person name="He W."/>
            <person name="Peng H."/>
            <person name="Liu Y."/>
            <person name="Wu K."/>
            <person name="Chen J."/>
            <person name="Lirakis M."/>
            <person name="Topalis P."/>
            <person name="Van Leeuwen T."/>
            <person name="Hall A.B."/>
            <person name="Jiang X."/>
            <person name="Thorpe C."/>
            <person name="Mueller R.L."/>
            <person name="Sun C."/>
            <person name="Waterhouse R.M."/>
            <person name="Yan G."/>
            <person name="Tu Z.J."/>
            <person name="Fang X."/>
            <person name="James A.A."/>
        </authorList>
    </citation>
    <scope>NUCLEOTIDE SEQUENCE [LARGE SCALE GENOMIC DNA]</scope>
    <source>
        <strain evidence="3">Foshan</strain>
    </source>
</reference>
<feature type="domain" description="DUF4806" evidence="1">
    <location>
        <begin position="56"/>
        <end position="145"/>
    </location>
</feature>
<evidence type="ECO:0000259" key="1">
    <source>
        <dbReference type="Pfam" id="PF16064"/>
    </source>
</evidence>
<keyword evidence="3" id="KW-1185">Reference proteome</keyword>
<dbReference type="GeneID" id="109404088"/>
<evidence type="ECO:0000313" key="2">
    <source>
        <dbReference type="EnsemblMetazoa" id="AALFPA23_007029.P9318"/>
    </source>
</evidence>
<sequence length="192" mass="22214">MKLQKRIYYLKKVSGEFVQHGENPVSSQIEYLQRDLEMLSGTLPKMENAPDCKPTSVPGFEFPLTEQEEIERLEAEVRNDPYVRCQYVNYLINKKPALMNLIQFLPLVFSDEALIAYNYHGSHASGKSKHSMKAYTIFSECFLEAFEGEGLDMDTLTKQLVMAIKQSRNRMRQRTFRAKKTLQRISSDKGSE</sequence>
<reference evidence="2" key="2">
    <citation type="submission" date="2025-05" db="UniProtKB">
        <authorList>
            <consortium name="EnsemblMetazoa"/>
        </authorList>
    </citation>
    <scope>IDENTIFICATION</scope>
    <source>
        <strain evidence="2">Foshan</strain>
    </source>
</reference>
<dbReference type="Pfam" id="PF16064">
    <property type="entry name" value="DUF4806"/>
    <property type="match status" value="1"/>
</dbReference>
<dbReference type="Proteomes" id="UP000069940">
    <property type="component" value="Unassembled WGS sequence"/>
</dbReference>
<proteinExistence type="predicted"/>
<accession>A0ABM1Y9J8</accession>
<dbReference type="InterPro" id="IPR032071">
    <property type="entry name" value="DUF4806"/>
</dbReference>
<name>A0ABM1Y9J8_AEDAL</name>
<organism evidence="2 3">
    <name type="scientific">Aedes albopictus</name>
    <name type="common">Asian tiger mosquito</name>
    <name type="synonym">Stegomyia albopicta</name>
    <dbReference type="NCBI Taxonomy" id="7160"/>
    <lineage>
        <taxon>Eukaryota</taxon>
        <taxon>Metazoa</taxon>
        <taxon>Ecdysozoa</taxon>
        <taxon>Arthropoda</taxon>
        <taxon>Hexapoda</taxon>
        <taxon>Insecta</taxon>
        <taxon>Pterygota</taxon>
        <taxon>Neoptera</taxon>
        <taxon>Endopterygota</taxon>
        <taxon>Diptera</taxon>
        <taxon>Nematocera</taxon>
        <taxon>Culicoidea</taxon>
        <taxon>Culicidae</taxon>
        <taxon>Culicinae</taxon>
        <taxon>Aedini</taxon>
        <taxon>Aedes</taxon>
        <taxon>Stegomyia</taxon>
    </lineage>
</organism>